<reference evidence="2 3" key="1">
    <citation type="journal article" date="2015" name="Genome Announc.">
        <title>Genome sequences of equid herpesviruses 2 and 5.</title>
        <authorList>
            <person name="Wilkie G.S."/>
            <person name="Kerr K."/>
            <person name="Stewart J.P."/>
            <person name="Studdert M.J."/>
            <person name="Davison A.J."/>
        </authorList>
    </citation>
    <scope>NUCLEOTIDE SEQUENCE [LARGE SCALE GENOMIC DNA]</scope>
    <source>
        <strain evidence="2">2-141/67</strain>
    </source>
</reference>
<proteinExistence type="predicted"/>
<sequence>MAFSGHSLRRSLRLRRSSQPGIPKVTGGTATYRRRAGTLRESSLRNSKGSSGCELLLPPRQPSPSRAGDGGRLSAATLWSFSVFETYVKVTNKICLNPDMICEHKLPSFSTLKVILEDRYPGFHFTSTAYGGNLSEVVLLVSECPKNPVRAAPLVIRSSLNDIRVPLLSPLEGPVPAGGFTFYLLPVTQVKPQSLCLKIHKDRSPVSAPTTCSQDGAHLTSERPQIFFSGTPTPCEGRELPFLLAQRTALFERGGFCKMHTTPGLPCPVNAVKLSKHYVRVSVSGDELLLREGGSSSRASSRRSSVRSCLRAPPPPPPATRVKVGMTLSRDALLAFRYNPYLFSPWRWLSGTVPVRYYGPPVIVPAGQAARVTYGNVYYAPLLPDLTAVIAPSCGGNWHVYDDDQEVEGNEESRFELMGCFEWPKGGTAEVVVKNRTCFLQVLRTGDKLGEAIFFIAPRIPLVNLIPARCRENLSVAVTVMGNVTLNASKLHKFSKLRQPLAASARD</sequence>
<evidence type="ECO:0000313" key="2">
    <source>
        <dbReference type="EMBL" id="AIU39539.1"/>
    </source>
</evidence>
<feature type="region of interest" description="Disordered" evidence="1">
    <location>
        <begin position="1"/>
        <end position="69"/>
    </location>
</feature>
<dbReference type="GeneID" id="23104150"/>
<feature type="region of interest" description="Disordered" evidence="1">
    <location>
        <begin position="292"/>
        <end position="318"/>
    </location>
</feature>
<feature type="compositionally biased region" description="Basic residues" evidence="1">
    <location>
        <begin position="7"/>
        <end position="16"/>
    </location>
</feature>
<dbReference type="InterPro" id="IPR006882">
    <property type="entry name" value="Herpes_Orf11"/>
</dbReference>
<dbReference type="EMBL" id="KM924295">
    <property type="protein sequence ID" value="AIU39539.1"/>
    <property type="molecule type" value="Genomic_DNA"/>
</dbReference>
<protein>
    <submittedName>
        <fullName evidence="2">Virion protein G11</fullName>
    </submittedName>
</protein>
<feature type="compositionally biased region" description="Low complexity" evidence="1">
    <location>
        <begin position="55"/>
        <end position="66"/>
    </location>
</feature>
<gene>
    <name evidence="2" type="primary">ORF11</name>
</gene>
<feature type="compositionally biased region" description="Polar residues" evidence="1">
    <location>
        <begin position="40"/>
        <end position="50"/>
    </location>
</feature>
<dbReference type="OrthoDB" id="10661at10239"/>
<dbReference type="Proteomes" id="UP000124452">
    <property type="component" value="Segment"/>
</dbReference>
<dbReference type="KEGG" id="vg:23104150"/>
<keyword evidence="3" id="KW-1185">Reference proteome</keyword>
<organism evidence="2 3">
    <name type="scientific">Equid gammaherpesvirus 5</name>
    <dbReference type="NCBI Taxonomy" id="10371"/>
    <lineage>
        <taxon>Viruses</taxon>
        <taxon>Duplodnaviria</taxon>
        <taxon>Heunggongvirae</taxon>
        <taxon>Peploviricota</taxon>
        <taxon>Herviviricetes</taxon>
        <taxon>Herpesvirales</taxon>
        <taxon>Orthoherpesviridae</taxon>
        <taxon>Gammaherpesvirinae</taxon>
        <taxon>Percavirus</taxon>
        <taxon>Percavirus equidgamma5</taxon>
    </lineage>
</organism>
<dbReference type="Pfam" id="PF04797">
    <property type="entry name" value="Herpes_ORF11"/>
    <property type="match status" value="2"/>
</dbReference>
<evidence type="ECO:0000313" key="3">
    <source>
        <dbReference type="Proteomes" id="UP000124452"/>
    </source>
</evidence>
<dbReference type="RefSeq" id="YP_009118403.1">
    <property type="nucleotide sequence ID" value="NC_026421.1"/>
</dbReference>
<evidence type="ECO:0000256" key="1">
    <source>
        <dbReference type="SAM" id="MobiDB-lite"/>
    </source>
</evidence>
<accession>A0A0B4Q6A3</accession>
<name>A0A0B4Q6A3_9GAMA</name>